<feature type="compositionally biased region" description="Basic and acidic residues" evidence="3">
    <location>
        <begin position="88"/>
        <end position="130"/>
    </location>
</feature>
<evidence type="ECO:0000256" key="3">
    <source>
        <dbReference type="SAM" id="MobiDB-lite"/>
    </source>
</evidence>
<evidence type="ECO:0000313" key="4">
    <source>
        <dbReference type="EMBL" id="RDX76795.1"/>
    </source>
</evidence>
<comment type="caution">
    <text evidence="4">The sequence shown here is derived from an EMBL/GenBank/DDBJ whole genome shotgun (WGS) entry which is preliminary data.</text>
</comment>
<dbReference type="EMBL" id="QJKJ01009383">
    <property type="protein sequence ID" value="RDX76795.1"/>
    <property type="molecule type" value="Genomic_DNA"/>
</dbReference>
<name>A0A371FES7_MUCPR</name>
<dbReference type="GO" id="GO:0016020">
    <property type="term" value="C:membrane"/>
    <property type="evidence" value="ECO:0007669"/>
    <property type="project" value="TreeGrafter"/>
</dbReference>
<dbReference type="PROSITE" id="PS00823">
    <property type="entry name" value="DEHYDRIN_2"/>
    <property type="match status" value="1"/>
</dbReference>
<reference evidence="4" key="1">
    <citation type="submission" date="2018-05" db="EMBL/GenBank/DDBJ databases">
        <title>Draft genome of Mucuna pruriens seed.</title>
        <authorList>
            <person name="Nnadi N.E."/>
            <person name="Vos R."/>
            <person name="Hasami M.H."/>
            <person name="Devisetty U.K."/>
            <person name="Aguiy J.C."/>
        </authorList>
    </citation>
    <scope>NUCLEOTIDE SEQUENCE [LARGE SCALE GENOMIC DNA]</scope>
    <source>
        <strain evidence="4">JCA_2017</strain>
    </source>
</reference>
<dbReference type="InterPro" id="IPR000167">
    <property type="entry name" value="Dehydrin"/>
</dbReference>
<dbReference type="GO" id="GO:0009737">
    <property type="term" value="P:response to abscisic acid"/>
    <property type="evidence" value="ECO:0007669"/>
    <property type="project" value="TreeGrafter"/>
</dbReference>
<dbReference type="GO" id="GO:0005829">
    <property type="term" value="C:cytosol"/>
    <property type="evidence" value="ECO:0007669"/>
    <property type="project" value="TreeGrafter"/>
</dbReference>
<organism evidence="4 5">
    <name type="scientific">Mucuna pruriens</name>
    <name type="common">Velvet bean</name>
    <name type="synonym">Dolichos pruriens</name>
    <dbReference type="NCBI Taxonomy" id="157652"/>
    <lineage>
        <taxon>Eukaryota</taxon>
        <taxon>Viridiplantae</taxon>
        <taxon>Streptophyta</taxon>
        <taxon>Embryophyta</taxon>
        <taxon>Tracheophyta</taxon>
        <taxon>Spermatophyta</taxon>
        <taxon>Magnoliopsida</taxon>
        <taxon>eudicotyledons</taxon>
        <taxon>Gunneridae</taxon>
        <taxon>Pentapetalae</taxon>
        <taxon>rosids</taxon>
        <taxon>fabids</taxon>
        <taxon>Fabales</taxon>
        <taxon>Fabaceae</taxon>
        <taxon>Papilionoideae</taxon>
        <taxon>50 kb inversion clade</taxon>
        <taxon>NPAAA clade</taxon>
        <taxon>indigoferoid/millettioid clade</taxon>
        <taxon>Phaseoleae</taxon>
        <taxon>Mucuna</taxon>
    </lineage>
</organism>
<feature type="non-terminal residue" evidence="4">
    <location>
        <position position="1"/>
    </location>
</feature>
<dbReference type="GO" id="GO:0009414">
    <property type="term" value="P:response to water deprivation"/>
    <property type="evidence" value="ECO:0007669"/>
    <property type="project" value="UniProtKB-ARBA"/>
</dbReference>
<feature type="compositionally biased region" description="Basic and acidic residues" evidence="3">
    <location>
        <begin position="140"/>
        <end position="176"/>
    </location>
</feature>
<proteinExistence type="inferred from homology"/>
<gene>
    <name evidence="4" type="primary">ERD10</name>
    <name evidence="4" type="ORF">CR513_43172</name>
</gene>
<comment type="similarity">
    <text evidence="1 2">Belongs to the plant dehydrin family.</text>
</comment>
<dbReference type="Pfam" id="PF00257">
    <property type="entry name" value="Dehydrin"/>
    <property type="match status" value="1"/>
</dbReference>
<accession>A0A371FES7</accession>
<dbReference type="AlphaFoldDB" id="A0A371FES7"/>
<keyword evidence="5" id="KW-1185">Reference proteome</keyword>
<dbReference type="GO" id="GO:0009631">
    <property type="term" value="P:cold acclimation"/>
    <property type="evidence" value="ECO:0007669"/>
    <property type="project" value="TreeGrafter"/>
</dbReference>
<dbReference type="PANTHER" id="PTHR33346:SF2">
    <property type="entry name" value="DEHYDRIN ERD14"/>
    <property type="match status" value="1"/>
</dbReference>
<dbReference type="InterPro" id="IPR030513">
    <property type="entry name" value="Dehydrin_CS"/>
</dbReference>
<dbReference type="PANTHER" id="PTHR33346">
    <property type="entry name" value="DEHYDRIN XERO 2-RELATED"/>
    <property type="match status" value="1"/>
</dbReference>
<dbReference type="PROSITE" id="PS00315">
    <property type="entry name" value="DEHYDRIN_1"/>
    <property type="match status" value="1"/>
</dbReference>
<dbReference type="Proteomes" id="UP000257109">
    <property type="component" value="Unassembled WGS sequence"/>
</dbReference>
<dbReference type="STRING" id="157652.A0A371FES7"/>
<evidence type="ECO:0000313" key="5">
    <source>
        <dbReference type="Proteomes" id="UP000257109"/>
    </source>
</evidence>
<sequence>MAEEKQNKSQEVEIIKDRGVFDFLGKKKEEEKPHEEEVIVAEFDNKVKVSDEPETKHGLLHRSNSSSSSSSDEEEEGEKKKKKKKEKKGGGDQKEEDTSIPIERVEVDEAHYPESEEKKGFLDKIKEKLPGQHTSSEYDGEAKDKKGLLDKIKEKLPGYHSKPSEDKEKEIGNTQY</sequence>
<feature type="region of interest" description="Disordered" evidence="3">
    <location>
        <begin position="42"/>
        <end position="176"/>
    </location>
</feature>
<evidence type="ECO:0000256" key="1">
    <source>
        <dbReference type="ARBA" id="ARBA00008403"/>
    </source>
</evidence>
<protein>
    <submittedName>
        <fullName evidence="4">Dehydrin ERD10</fullName>
    </submittedName>
</protein>
<evidence type="ECO:0000256" key="2">
    <source>
        <dbReference type="RuleBase" id="RU003995"/>
    </source>
</evidence>
<feature type="compositionally biased region" description="Basic and acidic residues" evidence="3">
    <location>
        <begin position="42"/>
        <end position="57"/>
    </location>
</feature>
<dbReference type="OrthoDB" id="1934367at2759"/>